<sequence length="158" mass="17368">MLSQRRGAHLLTLQELVFDSLFRASMKENGMVHVTCHVYRLPGTSDSSQSDLGLPLSSQGSFDCSSFLCAMLWQQPEGSVSPLCSCEPGPCGSFLNVLPGLSAKVCMPQSERQRGVDQPLAGMSESTTMWHLELRAVFIALHGTSVAKYHMRWKMATM</sequence>
<reference evidence="1" key="1">
    <citation type="submission" date="2021-05" db="EMBL/GenBank/DDBJ databases">
        <authorList>
            <person name="Pan Q."/>
            <person name="Jouanno E."/>
            <person name="Zahm M."/>
            <person name="Klopp C."/>
            <person name="Cabau C."/>
            <person name="Louis A."/>
            <person name="Berthelot C."/>
            <person name="Parey E."/>
            <person name="Roest Crollius H."/>
            <person name="Montfort J."/>
            <person name="Robinson-Rechavi M."/>
            <person name="Bouchez O."/>
            <person name="Lampietro C."/>
            <person name="Lopez Roques C."/>
            <person name="Donnadieu C."/>
            <person name="Postlethwait J."/>
            <person name="Bobe J."/>
            <person name="Dillon D."/>
            <person name="Chandos A."/>
            <person name="von Hippel F."/>
            <person name="Guiguen Y."/>
        </authorList>
    </citation>
    <scope>NUCLEOTIDE SEQUENCE</scope>
    <source>
        <strain evidence="1">YG-Jan2019</strain>
    </source>
</reference>
<evidence type="ECO:0000313" key="2">
    <source>
        <dbReference type="Proteomes" id="UP001157502"/>
    </source>
</evidence>
<protein>
    <submittedName>
        <fullName evidence="1">Uncharacterized protein</fullName>
    </submittedName>
</protein>
<dbReference type="EMBL" id="CM055744">
    <property type="protein sequence ID" value="KAJ7998439.1"/>
    <property type="molecule type" value="Genomic_DNA"/>
</dbReference>
<gene>
    <name evidence="1" type="ORF">DPEC_G00204940</name>
</gene>
<accession>A0ACC2G3X7</accession>
<proteinExistence type="predicted"/>
<dbReference type="Proteomes" id="UP001157502">
    <property type="component" value="Chromosome 17"/>
</dbReference>
<organism evidence="1 2">
    <name type="scientific">Dallia pectoralis</name>
    <name type="common">Alaska blackfish</name>
    <dbReference type="NCBI Taxonomy" id="75939"/>
    <lineage>
        <taxon>Eukaryota</taxon>
        <taxon>Metazoa</taxon>
        <taxon>Chordata</taxon>
        <taxon>Craniata</taxon>
        <taxon>Vertebrata</taxon>
        <taxon>Euteleostomi</taxon>
        <taxon>Actinopterygii</taxon>
        <taxon>Neopterygii</taxon>
        <taxon>Teleostei</taxon>
        <taxon>Protacanthopterygii</taxon>
        <taxon>Esociformes</taxon>
        <taxon>Umbridae</taxon>
        <taxon>Dallia</taxon>
    </lineage>
</organism>
<name>A0ACC2G3X7_DALPE</name>
<evidence type="ECO:0000313" key="1">
    <source>
        <dbReference type="EMBL" id="KAJ7998439.1"/>
    </source>
</evidence>
<keyword evidence="2" id="KW-1185">Reference proteome</keyword>
<comment type="caution">
    <text evidence="1">The sequence shown here is derived from an EMBL/GenBank/DDBJ whole genome shotgun (WGS) entry which is preliminary data.</text>
</comment>